<dbReference type="Gene3D" id="3.30.420.10">
    <property type="entry name" value="Ribonuclease H-like superfamily/Ribonuclease H"/>
    <property type="match status" value="1"/>
</dbReference>
<reference evidence="7" key="2">
    <citation type="submission" date="2022-09" db="EMBL/GenBank/DDBJ databases">
        <title>Aerococcus urinae taxonomy study.</title>
        <authorList>
            <person name="Christensen J."/>
            <person name="Senneby E."/>
        </authorList>
    </citation>
    <scope>NUCLEOTIDE SEQUENCE</scope>
    <source>
        <strain evidence="7">LUND-41-B12</strain>
    </source>
</reference>
<keyword evidence="4" id="KW-0238">DNA-binding</keyword>
<reference evidence="8 9" key="1">
    <citation type="journal article" date="2020" name="J. Bacteriol.">
        <title>Aerococcus urinae Isolated from Women with Lower Urinary Tract Symptoms: In Vitro Aggregation and Genome Analysis.</title>
        <authorList>
            <person name="Hilt E.E."/>
            <person name="Putonti C."/>
            <person name="Thomas-White K."/>
            <person name="Lewis A.L."/>
            <person name="Visick K.L."/>
            <person name="Gilbert N.M."/>
            <person name="Wolfe A.J."/>
        </authorList>
    </citation>
    <scope>NUCLEOTIDE SEQUENCE [LARGE SCALE GENOMIC DNA]</scope>
    <source>
        <strain evidence="8 9">UMB1016</strain>
    </source>
</reference>
<dbReference type="InterPro" id="IPR012337">
    <property type="entry name" value="RNaseH-like_sf"/>
</dbReference>
<evidence type="ECO:0000256" key="4">
    <source>
        <dbReference type="ARBA" id="ARBA00023125"/>
    </source>
</evidence>
<evidence type="ECO:0000256" key="1">
    <source>
        <dbReference type="ARBA" id="ARBA00009518"/>
    </source>
</evidence>
<evidence type="ECO:0000256" key="2">
    <source>
        <dbReference type="ARBA" id="ARBA00022763"/>
    </source>
</evidence>
<name>A0A1E9PGB4_9LACT</name>
<evidence type="ECO:0000313" key="7">
    <source>
        <dbReference type="EMBL" id="MCY3086775.1"/>
    </source>
</evidence>
<evidence type="ECO:0000256" key="6">
    <source>
        <dbReference type="ARBA" id="ARBA00023204"/>
    </source>
</evidence>
<dbReference type="SUPFAM" id="SSF53098">
    <property type="entry name" value="Ribonuclease H-like"/>
    <property type="match status" value="1"/>
</dbReference>
<accession>A0A9Q4H2P4</accession>
<comment type="similarity">
    <text evidence="1">Belongs to the RuvC family.</text>
</comment>
<dbReference type="Proteomes" id="UP000250354">
    <property type="component" value="Chromosome"/>
</dbReference>
<evidence type="ECO:0000313" key="10">
    <source>
        <dbReference type="Proteomes" id="UP001069047"/>
    </source>
</evidence>
<keyword evidence="6" id="KW-0234">DNA repair</keyword>
<dbReference type="InterPro" id="IPR036397">
    <property type="entry name" value="RNaseH_sf"/>
</dbReference>
<dbReference type="InterPro" id="IPR002176">
    <property type="entry name" value="X-over_junc_endoDNase_RuvC"/>
</dbReference>
<dbReference type="AlphaFoldDB" id="A0A1E9PGB4"/>
<evidence type="ECO:0000256" key="3">
    <source>
        <dbReference type="ARBA" id="ARBA00022842"/>
    </source>
</evidence>
<dbReference type="Pfam" id="PF02075">
    <property type="entry name" value="RuvC"/>
    <property type="match status" value="1"/>
</dbReference>
<protein>
    <submittedName>
        <fullName evidence="7">Crossover junction endodeoxyribonuclease RuvC</fullName>
    </submittedName>
</protein>
<gene>
    <name evidence="8" type="ORF">DBT44_0001695</name>
    <name evidence="7" type="ORF">ODY61_01445</name>
</gene>
<dbReference type="EMBL" id="JAOTMY010000001">
    <property type="protein sequence ID" value="MCY3086775.1"/>
    <property type="molecule type" value="Genomic_DNA"/>
</dbReference>
<keyword evidence="2" id="KW-0227">DNA damage</keyword>
<reference evidence="8" key="3">
    <citation type="submission" date="2024-02" db="EMBL/GenBank/DDBJ databases">
        <authorList>
            <person name="Choi B."/>
        </authorList>
    </citation>
    <scope>NUCLEOTIDE SEQUENCE</scope>
    <source>
        <strain evidence="8">UMB1016</strain>
    </source>
</reference>
<proteinExistence type="inferred from homology"/>
<keyword evidence="3" id="KW-0460">Magnesium</keyword>
<keyword evidence="5" id="KW-0233">DNA recombination</keyword>
<evidence type="ECO:0000313" key="9">
    <source>
        <dbReference type="Proteomes" id="UP000250354"/>
    </source>
</evidence>
<dbReference type="GO" id="GO:0006281">
    <property type="term" value="P:DNA repair"/>
    <property type="evidence" value="ECO:0007669"/>
    <property type="project" value="UniProtKB-KW"/>
</dbReference>
<evidence type="ECO:0000256" key="5">
    <source>
        <dbReference type="ARBA" id="ARBA00023172"/>
    </source>
</evidence>
<organism evidence="7 10">
    <name type="scientific">Aerococcus mictus</name>
    <dbReference type="NCBI Taxonomy" id="2976810"/>
    <lineage>
        <taxon>Bacteria</taxon>
        <taxon>Bacillati</taxon>
        <taxon>Bacillota</taxon>
        <taxon>Bacilli</taxon>
        <taxon>Lactobacillales</taxon>
        <taxon>Aerococcaceae</taxon>
        <taxon>Aerococcus</taxon>
    </lineage>
</organism>
<dbReference type="Proteomes" id="UP001069047">
    <property type="component" value="Unassembled WGS sequence"/>
</dbReference>
<keyword evidence="9" id="KW-1185">Reference proteome</keyword>
<dbReference type="EMBL" id="CP145132">
    <property type="protein sequence ID" value="WWC55039.1"/>
    <property type="molecule type" value="Genomic_DNA"/>
</dbReference>
<dbReference type="GO" id="GO:0003677">
    <property type="term" value="F:DNA binding"/>
    <property type="evidence" value="ECO:0007669"/>
    <property type="project" value="UniProtKB-KW"/>
</dbReference>
<sequence length="157" mass="17926">MKLIAFDQSTTATGFCVMEMGSADIIAYDVIKPVGEVNDRIREIIRKAMWLCEHYEVGFVFIEGIQVQRNPVVYEKLAKLEGTLEICLEEKGYFVNVIKASEWRKLVGIKARKRKDAKKAAIAMVKDLYDIEPTEDECEAILFARAFSLQDWEGVPE</sequence>
<evidence type="ECO:0000313" key="8">
    <source>
        <dbReference type="EMBL" id="WWC55039.1"/>
    </source>
</evidence>
<dbReference type="RefSeq" id="WP_070559449.1">
    <property type="nucleotide sequence ID" value="NZ_CAJHLJ010000013.1"/>
</dbReference>
<accession>A0A1E9PGB4</accession>
<dbReference type="GO" id="GO:0004520">
    <property type="term" value="F:DNA endonuclease activity"/>
    <property type="evidence" value="ECO:0007669"/>
    <property type="project" value="InterPro"/>
</dbReference>
<dbReference type="GO" id="GO:0006310">
    <property type="term" value="P:DNA recombination"/>
    <property type="evidence" value="ECO:0007669"/>
    <property type="project" value="UniProtKB-KW"/>
</dbReference>